<dbReference type="RefSeq" id="WP_281045576.1">
    <property type="nucleotide sequence ID" value="NZ_JARYGZ010000002.1"/>
</dbReference>
<keyword evidence="1" id="KW-1133">Transmembrane helix</keyword>
<feature type="transmembrane region" description="Helical" evidence="1">
    <location>
        <begin position="12"/>
        <end position="35"/>
    </location>
</feature>
<dbReference type="EMBL" id="JARYGZ010000002">
    <property type="protein sequence ID" value="MDH7640220.1"/>
    <property type="molecule type" value="Genomic_DNA"/>
</dbReference>
<reference evidence="2" key="1">
    <citation type="submission" date="2023-04" db="EMBL/GenBank/DDBJ databases">
        <title>Sphingomonas sp. MAHUQ-71 isolated from rice field.</title>
        <authorList>
            <person name="Huq M.A."/>
        </authorList>
    </citation>
    <scope>NUCLEOTIDE SEQUENCE</scope>
    <source>
        <strain evidence="2">MAHUQ-71</strain>
    </source>
</reference>
<keyword evidence="1" id="KW-0472">Membrane</keyword>
<sequence length="43" mass="4809">MGVQSDRRLGLVQSALVLGAAFLVLGWLYLLLWGVNEPLRARR</sequence>
<protein>
    <submittedName>
        <fullName evidence="2">Uncharacterized protein</fullName>
    </submittedName>
</protein>
<dbReference type="Proteomes" id="UP001160625">
    <property type="component" value="Unassembled WGS sequence"/>
</dbReference>
<keyword evidence="3" id="KW-1185">Reference proteome</keyword>
<evidence type="ECO:0000313" key="3">
    <source>
        <dbReference type="Proteomes" id="UP001160625"/>
    </source>
</evidence>
<name>A0ABT6N537_9SPHN</name>
<accession>A0ABT6N537</accession>
<keyword evidence="1" id="KW-0812">Transmembrane</keyword>
<evidence type="ECO:0000313" key="2">
    <source>
        <dbReference type="EMBL" id="MDH7640220.1"/>
    </source>
</evidence>
<organism evidence="2 3">
    <name type="scientific">Sphingomonas oryzagri</name>
    <dbReference type="NCBI Taxonomy" id="3042314"/>
    <lineage>
        <taxon>Bacteria</taxon>
        <taxon>Pseudomonadati</taxon>
        <taxon>Pseudomonadota</taxon>
        <taxon>Alphaproteobacteria</taxon>
        <taxon>Sphingomonadales</taxon>
        <taxon>Sphingomonadaceae</taxon>
        <taxon>Sphingomonas</taxon>
    </lineage>
</organism>
<proteinExistence type="predicted"/>
<evidence type="ECO:0000256" key="1">
    <source>
        <dbReference type="SAM" id="Phobius"/>
    </source>
</evidence>
<comment type="caution">
    <text evidence="2">The sequence shown here is derived from an EMBL/GenBank/DDBJ whole genome shotgun (WGS) entry which is preliminary data.</text>
</comment>
<gene>
    <name evidence="2" type="ORF">QGN17_15895</name>
</gene>